<comment type="subcellular location">
    <subcellularLocation>
        <location evidence="1 11">Endoplasmic reticulum membrane</location>
        <topology evidence="1 11">Multi-pass membrane protein</topology>
    </subcellularLocation>
</comment>
<dbReference type="Pfam" id="PF03982">
    <property type="entry name" value="DAGAT"/>
    <property type="match status" value="1"/>
</dbReference>
<keyword evidence="4 11" id="KW-0808">Transferase</keyword>
<keyword evidence="3" id="KW-0444">Lipid biosynthesis</keyword>
<gene>
    <name evidence="12" type="ORF">HHI36_013300</name>
</gene>
<evidence type="ECO:0000256" key="6">
    <source>
        <dbReference type="ARBA" id="ARBA00022824"/>
    </source>
</evidence>
<keyword evidence="13" id="KW-1185">Reference proteome</keyword>
<dbReference type="AlphaFoldDB" id="A0ABD2NHB7"/>
<feature type="transmembrane region" description="Helical" evidence="11">
    <location>
        <begin position="21"/>
        <end position="44"/>
    </location>
</feature>
<evidence type="ECO:0000313" key="13">
    <source>
        <dbReference type="Proteomes" id="UP001516400"/>
    </source>
</evidence>
<reference evidence="12 13" key="1">
    <citation type="journal article" date="2021" name="BMC Biol.">
        <title>Horizontally acquired antibacterial genes associated with adaptive radiation of ladybird beetles.</title>
        <authorList>
            <person name="Li H.S."/>
            <person name="Tang X.F."/>
            <person name="Huang Y.H."/>
            <person name="Xu Z.Y."/>
            <person name="Chen M.L."/>
            <person name="Du X.Y."/>
            <person name="Qiu B.Y."/>
            <person name="Chen P.T."/>
            <person name="Zhang W."/>
            <person name="Slipinski A."/>
            <person name="Escalona H.E."/>
            <person name="Waterhouse R.M."/>
            <person name="Zwick A."/>
            <person name="Pang H."/>
        </authorList>
    </citation>
    <scope>NUCLEOTIDE SEQUENCE [LARGE SCALE GENOMIC DNA]</scope>
    <source>
        <strain evidence="12">SYSU2018</strain>
    </source>
</reference>
<dbReference type="InterPro" id="IPR007130">
    <property type="entry name" value="DAGAT"/>
</dbReference>
<protein>
    <recommendedName>
        <fullName evidence="11">Acyltransferase</fullName>
        <ecNumber evidence="11">2.3.1.-</ecNumber>
    </recommendedName>
</protein>
<keyword evidence="10" id="KW-0012">Acyltransferase</keyword>
<dbReference type="Proteomes" id="UP001516400">
    <property type="component" value="Unassembled WGS sequence"/>
</dbReference>
<dbReference type="EMBL" id="JABFTP020000103">
    <property type="protein sequence ID" value="KAL3277960.1"/>
    <property type="molecule type" value="Genomic_DNA"/>
</dbReference>
<dbReference type="GO" id="GO:0005789">
    <property type="term" value="C:endoplasmic reticulum membrane"/>
    <property type="evidence" value="ECO:0007669"/>
    <property type="project" value="UniProtKB-SubCell"/>
</dbReference>
<name>A0ABD2NHB7_9CUCU</name>
<keyword evidence="7 11" id="KW-1133">Transmembrane helix</keyword>
<proteinExistence type="inferred from homology"/>
<organism evidence="12 13">
    <name type="scientific">Cryptolaemus montrouzieri</name>
    <dbReference type="NCBI Taxonomy" id="559131"/>
    <lineage>
        <taxon>Eukaryota</taxon>
        <taxon>Metazoa</taxon>
        <taxon>Ecdysozoa</taxon>
        <taxon>Arthropoda</taxon>
        <taxon>Hexapoda</taxon>
        <taxon>Insecta</taxon>
        <taxon>Pterygota</taxon>
        <taxon>Neoptera</taxon>
        <taxon>Endopterygota</taxon>
        <taxon>Coleoptera</taxon>
        <taxon>Polyphaga</taxon>
        <taxon>Cucujiformia</taxon>
        <taxon>Coccinelloidea</taxon>
        <taxon>Coccinellidae</taxon>
        <taxon>Scymninae</taxon>
        <taxon>Scymnini</taxon>
        <taxon>Cryptolaemus</taxon>
    </lineage>
</organism>
<dbReference type="PANTHER" id="PTHR12317:SF79">
    <property type="entry name" value="ACYLTRANSFERASE"/>
    <property type="match status" value="1"/>
</dbReference>
<evidence type="ECO:0000256" key="3">
    <source>
        <dbReference type="ARBA" id="ARBA00022516"/>
    </source>
</evidence>
<evidence type="ECO:0000256" key="4">
    <source>
        <dbReference type="ARBA" id="ARBA00022679"/>
    </source>
</evidence>
<keyword evidence="6 11" id="KW-0256">Endoplasmic reticulum</keyword>
<evidence type="ECO:0000256" key="8">
    <source>
        <dbReference type="ARBA" id="ARBA00023098"/>
    </source>
</evidence>
<comment type="similarity">
    <text evidence="2 11">Belongs to the diacylglycerol acyltransferase family.</text>
</comment>
<dbReference type="PANTHER" id="PTHR12317">
    <property type="entry name" value="DIACYLGLYCEROL O-ACYLTRANSFERASE"/>
    <property type="match status" value="1"/>
</dbReference>
<evidence type="ECO:0000256" key="9">
    <source>
        <dbReference type="ARBA" id="ARBA00023136"/>
    </source>
</evidence>
<dbReference type="GO" id="GO:0016746">
    <property type="term" value="F:acyltransferase activity"/>
    <property type="evidence" value="ECO:0007669"/>
    <property type="project" value="UniProtKB-KW"/>
</dbReference>
<sequence>MAIEFAPLIVPIKRRLQTLAAIAYASFIIFGGIPAVVITIYIFFFTKYLRIIYLAYIIWIFLIDRNVSSRGGRHCNWVKNWIWWKYIADYFPLKLIKLPWGELDPKRNYLFCCFPHGFMVTGAIITILTESRGFSKIFPHHKAHLHTLNINFIIPFLRDVLLAIGELSSSAESLNFVLGKPEGGNITALIVGGAQEAMHSKPEHYKLVLKNRKGFVKVALKNGSPLVPVISFGEPDIIPHMHFENGSLCLKFQMLVKNSFGFFPLLPLGRGIFQYTYGFLPKRRPINVVVGEPIDVTKVEDPTPEQIHELHQKFIQKLTELFDTQKEHYLKNYENIHLEIV</sequence>
<dbReference type="GO" id="GO:0006629">
    <property type="term" value="P:lipid metabolic process"/>
    <property type="evidence" value="ECO:0007669"/>
    <property type="project" value="UniProtKB-KW"/>
</dbReference>
<dbReference type="EC" id="2.3.1.-" evidence="11"/>
<evidence type="ECO:0000256" key="2">
    <source>
        <dbReference type="ARBA" id="ARBA00005420"/>
    </source>
</evidence>
<feature type="transmembrane region" description="Helical" evidence="11">
    <location>
        <begin position="109"/>
        <end position="128"/>
    </location>
</feature>
<dbReference type="SUPFAM" id="SSF69593">
    <property type="entry name" value="Glycerol-3-phosphate (1)-acyltransferase"/>
    <property type="match status" value="1"/>
</dbReference>
<evidence type="ECO:0000256" key="1">
    <source>
        <dbReference type="ARBA" id="ARBA00004477"/>
    </source>
</evidence>
<dbReference type="CDD" id="cd07987">
    <property type="entry name" value="LPLAT_MGAT-like"/>
    <property type="match status" value="1"/>
</dbReference>
<evidence type="ECO:0000256" key="10">
    <source>
        <dbReference type="ARBA" id="ARBA00023315"/>
    </source>
</evidence>
<keyword evidence="8" id="KW-0443">Lipid metabolism</keyword>
<evidence type="ECO:0000256" key="5">
    <source>
        <dbReference type="ARBA" id="ARBA00022692"/>
    </source>
</evidence>
<feature type="transmembrane region" description="Helical" evidence="11">
    <location>
        <begin position="50"/>
        <end position="67"/>
    </location>
</feature>
<evidence type="ECO:0000256" key="11">
    <source>
        <dbReference type="RuleBase" id="RU367023"/>
    </source>
</evidence>
<accession>A0ABD2NHB7</accession>
<evidence type="ECO:0000256" key="7">
    <source>
        <dbReference type="ARBA" id="ARBA00022989"/>
    </source>
</evidence>
<keyword evidence="9 11" id="KW-0472">Membrane</keyword>
<evidence type="ECO:0000313" key="12">
    <source>
        <dbReference type="EMBL" id="KAL3277960.1"/>
    </source>
</evidence>
<comment type="caution">
    <text evidence="12">The sequence shown here is derived from an EMBL/GenBank/DDBJ whole genome shotgun (WGS) entry which is preliminary data.</text>
</comment>
<keyword evidence="5 11" id="KW-0812">Transmembrane</keyword>